<dbReference type="SUPFAM" id="SSF52540">
    <property type="entry name" value="P-loop containing nucleoside triphosphate hydrolases"/>
    <property type="match status" value="2"/>
</dbReference>
<dbReference type="RefSeq" id="XP_002766588.1">
    <property type="nucleotide sequence ID" value="XM_002766542.1"/>
</dbReference>
<dbReference type="InterPro" id="IPR040848">
    <property type="entry name" value="AAA_lid_7"/>
</dbReference>
<dbReference type="InterPro" id="IPR027417">
    <property type="entry name" value="P-loop_NTPase"/>
</dbReference>
<dbReference type="Pfam" id="PF17867">
    <property type="entry name" value="AAA_lid_7"/>
    <property type="match status" value="1"/>
</dbReference>
<feature type="domain" description="AAA+ ATPase" evidence="3">
    <location>
        <begin position="229"/>
        <end position="463"/>
    </location>
</feature>
<dbReference type="InterPro" id="IPR011704">
    <property type="entry name" value="ATPase_dyneun-rel_AAA"/>
</dbReference>
<dbReference type="PANTHER" id="PTHR48103:SF2">
    <property type="entry name" value="MIDASIN"/>
    <property type="match status" value="1"/>
</dbReference>
<keyword evidence="1" id="KW-0547">Nucleotide-binding</keyword>
<dbReference type="AlphaFoldDB" id="C5LVD7"/>
<dbReference type="OrthoDB" id="5186at2759"/>
<proteinExistence type="predicted"/>
<keyword evidence="2" id="KW-0067">ATP-binding</keyword>
<name>C5LVD7_PERM5</name>
<dbReference type="GeneID" id="9045327"/>
<dbReference type="OMA" id="ANDKFRI"/>
<feature type="non-terminal residue" evidence="4">
    <location>
        <position position="498"/>
    </location>
</feature>
<evidence type="ECO:0000259" key="3">
    <source>
        <dbReference type="SMART" id="SM00382"/>
    </source>
</evidence>
<dbReference type="InParanoid" id="C5LVD7"/>
<dbReference type="GO" id="GO:0016887">
    <property type="term" value="F:ATP hydrolysis activity"/>
    <property type="evidence" value="ECO:0007669"/>
    <property type="project" value="InterPro"/>
</dbReference>
<dbReference type="GO" id="GO:0005524">
    <property type="term" value="F:ATP binding"/>
    <property type="evidence" value="ECO:0007669"/>
    <property type="project" value="UniProtKB-KW"/>
</dbReference>
<evidence type="ECO:0000256" key="2">
    <source>
        <dbReference type="ARBA" id="ARBA00022840"/>
    </source>
</evidence>
<evidence type="ECO:0000313" key="5">
    <source>
        <dbReference type="Proteomes" id="UP000007800"/>
    </source>
</evidence>
<reference evidence="4 5" key="1">
    <citation type="submission" date="2008-07" db="EMBL/GenBank/DDBJ databases">
        <authorList>
            <person name="El-Sayed N."/>
            <person name="Caler E."/>
            <person name="Inman J."/>
            <person name="Amedeo P."/>
            <person name="Hass B."/>
            <person name="Wortman J."/>
        </authorList>
    </citation>
    <scope>NUCLEOTIDE SEQUENCE [LARGE SCALE GENOMIC DNA]</scope>
    <source>
        <strain evidence="5">ATCC 50983 / TXsc</strain>
    </source>
</reference>
<accession>C5LVD7</accession>
<evidence type="ECO:0000256" key="1">
    <source>
        <dbReference type="ARBA" id="ARBA00022741"/>
    </source>
</evidence>
<dbReference type="EMBL" id="GG685831">
    <property type="protein sequence ID" value="EEQ99305.1"/>
    <property type="molecule type" value="Genomic_DNA"/>
</dbReference>
<dbReference type="GO" id="GO:0030687">
    <property type="term" value="C:preribosome, large subunit precursor"/>
    <property type="evidence" value="ECO:0007669"/>
    <property type="project" value="TreeGrafter"/>
</dbReference>
<gene>
    <name evidence="4" type="ORF">Pmar_PMAR010861</name>
</gene>
<protein>
    <recommendedName>
        <fullName evidence="3">AAA+ ATPase domain-containing protein</fullName>
    </recommendedName>
</protein>
<dbReference type="GO" id="GO:0000027">
    <property type="term" value="P:ribosomal large subunit assembly"/>
    <property type="evidence" value="ECO:0007669"/>
    <property type="project" value="TreeGrafter"/>
</dbReference>
<evidence type="ECO:0000313" key="4">
    <source>
        <dbReference type="EMBL" id="EEQ99305.1"/>
    </source>
</evidence>
<dbReference type="SMART" id="SM00382">
    <property type="entry name" value="AAA"/>
    <property type="match status" value="1"/>
</dbReference>
<dbReference type="Pfam" id="PF07728">
    <property type="entry name" value="AAA_5"/>
    <property type="match status" value="3"/>
</dbReference>
<dbReference type="GO" id="GO:0005634">
    <property type="term" value="C:nucleus"/>
    <property type="evidence" value="ECO:0007669"/>
    <property type="project" value="TreeGrafter"/>
</dbReference>
<feature type="non-terminal residue" evidence="4">
    <location>
        <position position="1"/>
    </location>
</feature>
<dbReference type="GO" id="GO:0000055">
    <property type="term" value="P:ribosomal large subunit export from nucleus"/>
    <property type="evidence" value="ECO:0007669"/>
    <property type="project" value="TreeGrafter"/>
</dbReference>
<dbReference type="InterPro" id="IPR003593">
    <property type="entry name" value="AAA+_ATPase"/>
</dbReference>
<dbReference type="PANTHER" id="PTHR48103">
    <property type="entry name" value="MIDASIN-RELATED"/>
    <property type="match status" value="1"/>
</dbReference>
<sequence length="498" mass="55224">AGAWVVLDELNLAPSEVLEGINRLLDDNREIHIAETNTTVVPDPDFVVFATQNPAGGDYGGRKQLSRALRNRFTTMWIDSLSSDELRAILQHKCQLAPSIAAAMVKVYEDLRAHRNVDALLAGGGTDLITIRDILRWAHRKPGTMEECGLEGWCLLGERLRHEDQRSEVAKAIAKHCKTYGVTAASYLETNYREDPYVLEIQKSGGGSGLVWTETMCRMVALVGRCARNGESALLVGETGTGKTTVVQTVADFRRIKLEIVNCHQHTEPADFLGAMRPTAGKKDVRGLIKAKAKRMCDLVGRDVDEEQSVAIVREIVNEYELESDENSEDPPSPKRARVRSELRALWREIADLRADVNHDRSIDHDLFAWQDGPVTRAMRGDGHWVLLDEASLATDAVLERLNSVLEAGERSVMLAEKPGGEVVVGGDKFSLMMTMNPGGDFGKRELSPALRSRMTEIWVKALDYADENDDSEASRLIRKLLSDEAKSLMPSIRRAVA</sequence>
<keyword evidence="5" id="KW-1185">Reference proteome</keyword>
<organism evidence="5">
    <name type="scientific">Perkinsus marinus (strain ATCC 50983 / TXsc)</name>
    <dbReference type="NCBI Taxonomy" id="423536"/>
    <lineage>
        <taxon>Eukaryota</taxon>
        <taxon>Sar</taxon>
        <taxon>Alveolata</taxon>
        <taxon>Perkinsozoa</taxon>
        <taxon>Perkinsea</taxon>
        <taxon>Perkinsida</taxon>
        <taxon>Perkinsidae</taxon>
        <taxon>Perkinsus</taxon>
    </lineage>
</organism>
<dbReference type="Proteomes" id="UP000007800">
    <property type="component" value="Unassembled WGS sequence"/>
</dbReference>
<dbReference type="Gene3D" id="3.40.50.300">
    <property type="entry name" value="P-loop containing nucleotide triphosphate hydrolases"/>
    <property type="match status" value="2"/>
</dbReference>